<dbReference type="Proteomes" id="UP001596047">
    <property type="component" value="Unassembled WGS sequence"/>
</dbReference>
<proteinExistence type="predicted"/>
<keyword evidence="2" id="KW-1185">Reference proteome</keyword>
<organism evidence="1 2">
    <name type="scientific">Paenibacillus solisilvae</name>
    <dbReference type="NCBI Taxonomy" id="2486751"/>
    <lineage>
        <taxon>Bacteria</taxon>
        <taxon>Bacillati</taxon>
        <taxon>Bacillota</taxon>
        <taxon>Bacilli</taxon>
        <taxon>Bacillales</taxon>
        <taxon>Paenibacillaceae</taxon>
        <taxon>Paenibacillus</taxon>
    </lineage>
</organism>
<reference evidence="2" key="1">
    <citation type="journal article" date="2019" name="Int. J. Syst. Evol. Microbiol.">
        <title>The Global Catalogue of Microorganisms (GCM) 10K type strain sequencing project: providing services to taxonomists for standard genome sequencing and annotation.</title>
        <authorList>
            <consortium name="The Broad Institute Genomics Platform"/>
            <consortium name="The Broad Institute Genome Sequencing Center for Infectious Disease"/>
            <person name="Wu L."/>
            <person name="Ma J."/>
        </authorList>
    </citation>
    <scope>NUCLEOTIDE SEQUENCE [LARGE SCALE GENOMIC DNA]</scope>
    <source>
        <strain evidence="2">CGMCC 1.3240</strain>
    </source>
</reference>
<sequence length="72" mass="8403">MMSISEDGVDPLDELTNILKNALSIELRVENSIAEQTIACMAKYDFRFKNSWSSVELPDHMVIDFWKNEFFK</sequence>
<evidence type="ECO:0000313" key="1">
    <source>
        <dbReference type="EMBL" id="MFC5650990.1"/>
    </source>
</evidence>
<dbReference type="RefSeq" id="WP_379189582.1">
    <property type="nucleotide sequence ID" value="NZ_JBHSOW010000065.1"/>
</dbReference>
<protein>
    <submittedName>
        <fullName evidence="1">Uncharacterized protein</fullName>
    </submittedName>
</protein>
<accession>A0ABW0VZC7</accession>
<comment type="caution">
    <text evidence="1">The sequence shown here is derived from an EMBL/GenBank/DDBJ whole genome shotgun (WGS) entry which is preliminary data.</text>
</comment>
<gene>
    <name evidence="1" type="ORF">ACFPYJ_18115</name>
</gene>
<dbReference type="EMBL" id="JBHSOW010000065">
    <property type="protein sequence ID" value="MFC5650990.1"/>
    <property type="molecule type" value="Genomic_DNA"/>
</dbReference>
<evidence type="ECO:0000313" key="2">
    <source>
        <dbReference type="Proteomes" id="UP001596047"/>
    </source>
</evidence>
<name>A0ABW0VZC7_9BACL</name>